<accession>A0A1H6A511</accession>
<dbReference type="CDD" id="cd00060">
    <property type="entry name" value="FHA"/>
    <property type="match status" value="1"/>
</dbReference>
<name>A0A1H6A511_9ACTN</name>
<keyword evidence="1" id="KW-0597">Phosphoprotein</keyword>
<gene>
    <name evidence="4" type="ORF">SAMN04489712_105218</name>
</gene>
<evidence type="ECO:0000259" key="3">
    <source>
        <dbReference type="PROSITE" id="PS50006"/>
    </source>
</evidence>
<keyword evidence="5" id="KW-1185">Reference proteome</keyword>
<sequence>MPPPQHGGRPLTPPPHGREATLLPPDEAGHRGSPDSTAFMCPHCEAVLSNPAAAQCDNCLRPLRQQAPVLRVVFPSGELKISVGQHLVLGRDAGQSPVASTFTQYDNVSRRHSTVWLDPSGTAWVRDEGSTNGTFVNGERLPRGVEAPLRDGDQLRLAADVTGTVQLA</sequence>
<feature type="compositionally biased region" description="Pro residues" evidence="2">
    <location>
        <begin position="1"/>
        <end position="15"/>
    </location>
</feature>
<evidence type="ECO:0000256" key="2">
    <source>
        <dbReference type="SAM" id="MobiDB-lite"/>
    </source>
</evidence>
<organism evidence="4 5">
    <name type="scientific">Thermomonospora echinospora</name>
    <dbReference type="NCBI Taxonomy" id="1992"/>
    <lineage>
        <taxon>Bacteria</taxon>
        <taxon>Bacillati</taxon>
        <taxon>Actinomycetota</taxon>
        <taxon>Actinomycetes</taxon>
        <taxon>Streptosporangiales</taxon>
        <taxon>Thermomonosporaceae</taxon>
        <taxon>Thermomonospora</taxon>
    </lineage>
</organism>
<dbReference type="Gene3D" id="2.60.200.20">
    <property type="match status" value="1"/>
</dbReference>
<dbReference type="SUPFAM" id="SSF49879">
    <property type="entry name" value="SMAD/FHA domain"/>
    <property type="match status" value="1"/>
</dbReference>
<feature type="domain" description="FHA" evidence="3">
    <location>
        <begin position="87"/>
        <end position="141"/>
    </location>
</feature>
<dbReference type="SMART" id="SM00240">
    <property type="entry name" value="FHA"/>
    <property type="match status" value="1"/>
</dbReference>
<dbReference type="EMBL" id="FNVO01000005">
    <property type="protein sequence ID" value="SEG43819.1"/>
    <property type="molecule type" value="Genomic_DNA"/>
</dbReference>
<dbReference type="AlphaFoldDB" id="A0A1H6A511"/>
<reference evidence="5" key="1">
    <citation type="submission" date="2016-10" db="EMBL/GenBank/DDBJ databases">
        <authorList>
            <person name="Varghese N."/>
            <person name="Submissions S."/>
        </authorList>
    </citation>
    <scope>NUCLEOTIDE SEQUENCE [LARGE SCALE GENOMIC DNA]</scope>
    <source>
        <strain evidence="5">DSM 43163</strain>
    </source>
</reference>
<feature type="region of interest" description="Disordered" evidence="2">
    <location>
        <begin position="1"/>
        <end position="34"/>
    </location>
</feature>
<proteinExistence type="predicted"/>
<dbReference type="PROSITE" id="PS50006">
    <property type="entry name" value="FHA_DOMAIN"/>
    <property type="match status" value="1"/>
</dbReference>
<protein>
    <submittedName>
        <fullName evidence="4">FHA domain-containing protein</fullName>
    </submittedName>
</protein>
<dbReference type="Proteomes" id="UP000236723">
    <property type="component" value="Unassembled WGS sequence"/>
</dbReference>
<evidence type="ECO:0000313" key="4">
    <source>
        <dbReference type="EMBL" id="SEG43819.1"/>
    </source>
</evidence>
<dbReference type="Pfam" id="PF00498">
    <property type="entry name" value="FHA"/>
    <property type="match status" value="1"/>
</dbReference>
<dbReference type="InterPro" id="IPR008984">
    <property type="entry name" value="SMAD_FHA_dom_sf"/>
</dbReference>
<evidence type="ECO:0000313" key="5">
    <source>
        <dbReference type="Proteomes" id="UP000236723"/>
    </source>
</evidence>
<evidence type="ECO:0000256" key="1">
    <source>
        <dbReference type="ARBA" id="ARBA00022553"/>
    </source>
</evidence>
<dbReference type="InterPro" id="IPR000253">
    <property type="entry name" value="FHA_dom"/>
</dbReference>